<feature type="region of interest" description="Disordered" evidence="1">
    <location>
        <begin position="364"/>
        <end position="383"/>
    </location>
</feature>
<name>A0A4Q9MEA7_9APHY</name>
<sequence length="482" mass="51640">MVAVAATTATSRAPSRAPSVAPSASRARTPSFVQGQEIPSSPLSPTPSSIADGDAVFDLMDVDLDSESSALVAGPSRSSHSSRAASPVSAKAKRHAVAEPPRKKARRDNDADISGARTKPKHKIKRSRTPTFTDSESEAEVRVQKAVTNVPKRIDAKRLSPEPYPHLAKVAHKKRPRAILSDDETDLDASPTAPPPAPKKDGERERKKDKPKKPRAKGSAPDPELENEPLHASMSAAKPKAAKSSSAPKSATNIARPELPSAPVAPAAAKPREAAPHKAKPFTSTAAAGKSRASRAHDDDAESLVNVYELPLPAPELEGMLVETLATARASSLATSALYGALMAARPALRDMALPTLKDAVVADEDDQEKDRDATGRGRGAKADAASRRAWVPAIEAILEAGWRRCGVFGKVVNSGTDLANHSLSLEARWFYDPDQDADADRATLVRSMMRRPGKRSETKKAKQYYWRPLPKISRWDAEDEL</sequence>
<protein>
    <submittedName>
        <fullName evidence="2">Uncharacterized protein</fullName>
    </submittedName>
</protein>
<dbReference type="EMBL" id="ML143481">
    <property type="protein sequence ID" value="TBU24382.1"/>
    <property type="molecule type" value="Genomic_DNA"/>
</dbReference>
<feature type="compositionally biased region" description="Basic and acidic residues" evidence="1">
    <location>
        <begin position="96"/>
        <end position="110"/>
    </location>
</feature>
<feature type="compositionally biased region" description="Basic and acidic residues" evidence="1">
    <location>
        <begin position="198"/>
        <end position="208"/>
    </location>
</feature>
<dbReference type="Proteomes" id="UP000292957">
    <property type="component" value="Unassembled WGS sequence"/>
</dbReference>
<dbReference type="OrthoDB" id="5348546at2759"/>
<feature type="compositionally biased region" description="Basic residues" evidence="1">
    <location>
        <begin position="118"/>
        <end position="128"/>
    </location>
</feature>
<accession>A0A4Q9MEA7</accession>
<feature type="compositionally biased region" description="Low complexity" evidence="1">
    <location>
        <begin position="72"/>
        <end position="90"/>
    </location>
</feature>
<evidence type="ECO:0000313" key="2">
    <source>
        <dbReference type="EMBL" id="TBU24382.1"/>
    </source>
</evidence>
<organism evidence="2">
    <name type="scientific">Dichomitus squalens</name>
    <dbReference type="NCBI Taxonomy" id="114155"/>
    <lineage>
        <taxon>Eukaryota</taxon>
        <taxon>Fungi</taxon>
        <taxon>Dikarya</taxon>
        <taxon>Basidiomycota</taxon>
        <taxon>Agaricomycotina</taxon>
        <taxon>Agaricomycetes</taxon>
        <taxon>Polyporales</taxon>
        <taxon>Polyporaceae</taxon>
        <taxon>Dichomitus</taxon>
    </lineage>
</organism>
<feature type="compositionally biased region" description="Low complexity" evidence="1">
    <location>
        <begin position="39"/>
        <end position="49"/>
    </location>
</feature>
<evidence type="ECO:0000256" key="1">
    <source>
        <dbReference type="SAM" id="MobiDB-lite"/>
    </source>
</evidence>
<feature type="region of interest" description="Disordered" evidence="1">
    <location>
        <begin position="68"/>
        <end position="301"/>
    </location>
</feature>
<dbReference type="AlphaFoldDB" id="A0A4Q9MEA7"/>
<feature type="compositionally biased region" description="Low complexity" evidence="1">
    <location>
        <begin position="1"/>
        <end position="31"/>
    </location>
</feature>
<gene>
    <name evidence="2" type="ORF">BD311DRAFT_671985</name>
</gene>
<feature type="compositionally biased region" description="Low complexity" evidence="1">
    <location>
        <begin position="232"/>
        <end position="251"/>
    </location>
</feature>
<feature type="region of interest" description="Disordered" evidence="1">
    <location>
        <begin position="1"/>
        <end position="54"/>
    </location>
</feature>
<feature type="compositionally biased region" description="Basic and acidic residues" evidence="1">
    <location>
        <begin position="369"/>
        <end position="383"/>
    </location>
</feature>
<reference evidence="2" key="1">
    <citation type="submission" date="2019-01" db="EMBL/GenBank/DDBJ databases">
        <title>Draft genome sequences of three monokaryotic isolates of the white-rot basidiomycete fungus Dichomitus squalens.</title>
        <authorList>
            <consortium name="DOE Joint Genome Institute"/>
            <person name="Lopez S.C."/>
            <person name="Andreopoulos B."/>
            <person name="Pangilinan J."/>
            <person name="Lipzen A."/>
            <person name="Riley R."/>
            <person name="Ahrendt S."/>
            <person name="Ng V."/>
            <person name="Barry K."/>
            <person name="Daum C."/>
            <person name="Grigoriev I.V."/>
            <person name="Hilden K.S."/>
            <person name="Makela M.R."/>
            <person name="de Vries R.P."/>
        </authorList>
    </citation>
    <scope>NUCLEOTIDE SEQUENCE [LARGE SCALE GENOMIC DNA]</scope>
    <source>
        <strain evidence="2">OM18370.1</strain>
    </source>
</reference>
<proteinExistence type="predicted"/>